<dbReference type="EMBL" id="SDRB02010803">
    <property type="protein sequence ID" value="THG04203.1"/>
    <property type="molecule type" value="Genomic_DNA"/>
</dbReference>
<dbReference type="STRING" id="542762.A0A4S4DMI7"/>
<feature type="compositionally biased region" description="Polar residues" evidence="1">
    <location>
        <begin position="367"/>
        <end position="376"/>
    </location>
</feature>
<proteinExistence type="predicted"/>
<evidence type="ECO:0000313" key="3">
    <source>
        <dbReference type="Proteomes" id="UP000306102"/>
    </source>
</evidence>
<feature type="region of interest" description="Disordered" evidence="1">
    <location>
        <begin position="637"/>
        <end position="666"/>
    </location>
</feature>
<feature type="region of interest" description="Disordered" evidence="1">
    <location>
        <begin position="241"/>
        <end position="266"/>
    </location>
</feature>
<name>A0A4S4DMI7_CAMSN</name>
<sequence length="1110" mass="123083">MEKNATKEGVCETNVGNVVTKSSSHPTSVGFVSAIEKKKTGKCGHFSIRAYVAEICRKDWKICWPFSSLDDNQESKKLADMLPPLHVPEFRWWDCQNCVQRDKLGESSNSDVNTSTDVISSELCPMIHDHTKEMVANVMSIIRPDINTSENYNNTVVKDVDKTIKEANTCEMMDAQCVNKEATKDTETINLNLEGDGLEELVEENCGTSNSEQLEEMMLHQKPKLGTSEKEVVDSLIGGHTSKVHPLKSSEDDDDDAHGFHDQFHTDWPGDSSQILSSRKPQKFRLLTDIIKSEVSIASTKISGSDGITSSDHVNTKVTQTNYADDLDGLGLDIHSGGQVAVQENVEKDAKAKSKRRKTLQAKDQEPPSQMRWSKSVSEKIRIYERDQENNCIDSTRSYPTHNCFDSASEIANSKSVKDVFGWEGLRSDFKIRCNENRTGDGKVIQSKKKNKRTRFEESNQKSTFCLKESNILEDARDTLIPLQAGMQSQDQVIRHDDEHDQVGVGISPFRSAMDASTGIYIHPSVFSNKAARGKAVVSELQTNMALVEGDCSATYQDVNFRSTKTDIVPAKTAQKRISGRGLHASVNCRMDSERSDRESTLQNHKEEISQIGSGKEIVVKHAETTGVFLRYATNSSSERGAHSGLKNKKATHKKASTSIKQNNMSQVQDGASTIWSKELPFIDNYENNMGIQGHSEATKNQSDEIADKMSELESVNDIPIEIVELLAKNRHERRRLEAENSNKKMLCESETETTKNLKDADKNEFSGIHEDNSRYLWEKNLEMHKPQSSNARGGISAAAKSVAVEPVEETIAYSSHLKKPRKSIGSKIKHLKQSHDKGSFPFSVSSVNHSSGNQFAEASTGKNISVQSCRLEGDMLGHGWPISFLQCSSSHPIHRIVSGPTQIRGARHVSLPNVADDPLGIESSQKFANLSQSLNRNFDFERFKKMNAEQPCACTQKKIGNFPHPVISPSDLYTNETMPATQLLKLMDAGMSSRISHMSGSGSGGLGKTRESFPIDGLRVGFLSPSNSMMLPLKSHLIDGPISNGEADKMAGTEICSVNRNPADFSIPEAGNEFMRGSGYLKCRKLISKRGRPRLRMMNLQALKEPAQK</sequence>
<evidence type="ECO:0000313" key="2">
    <source>
        <dbReference type="EMBL" id="THG04203.1"/>
    </source>
</evidence>
<dbReference type="PANTHER" id="PTHR35504">
    <property type="entry name" value="PROTEIN EMBRYONIC FLOWER 1"/>
    <property type="match status" value="1"/>
</dbReference>
<feature type="compositionally biased region" description="Basic residues" evidence="1">
    <location>
        <begin position="646"/>
        <end position="656"/>
    </location>
</feature>
<gene>
    <name evidence="2" type="ORF">TEA_013298</name>
</gene>
<evidence type="ECO:0000256" key="1">
    <source>
        <dbReference type="SAM" id="MobiDB-lite"/>
    </source>
</evidence>
<dbReference type="GO" id="GO:0045892">
    <property type="term" value="P:negative regulation of DNA-templated transcription"/>
    <property type="evidence" value="ECO:0007669"/>
    <property type="project" value="InterPro"/>
</dbReference>
<protein>
    <submittedName>
        <fullName evidence="2">Uncharacterized protein</fullName>
    </submittedName>
</protein>
<dbReference type="InterPro" id="IPR034583">
    <property type="entry name" value="EMF1"/>
</dbReference>
<dbReference type="GO" id="GO:0009910">
    <property type="term" value="P:negative regulation of flower development"/>
    <property type="evidence" value="ECO:0007669"/>
    <property type="project" value="InterPro"/>
</dbReference>
<reference evidence="2 3" key="1">
    <citation type="journal article" date="2018" name="Proc. Natl. Acad. Sci. U.S.A.">
        <title>Draft genome sequence of Camellia sinensis var. sinensis provides insights into the evolution of the tea genome and tea quality.</title>
        <authorList>
            <person name="Wei C."/>
            <person name="Yang H."/>
            <person name="Wang S."/>
            <person name="Zhao J."/>
            <person name="Liu C."/>
            <person name="Gao L."/>
            <person name="Xia E."/>
            <person name="Lu Y."/>
            <person name="Tai Y."/>
            <person name="She G."/>
            <person name="Sun J."/>
            <person name="Cao H."/>
            <person name="Tong W."/>
            <person name="Gao Q."/>
            <person name="Li Y."/>
            <person name="Deng W."/>
            <person name="Jiang X."/>
            <person name="Wang W."/>
            <person name="Chen Q."/>
            <person name="Zhang S."/>
            <person name="Li H."/>
            <person name="Wu J."/>
            <person name="Wang P."/>
            <person name="Li P."/>
            <person name="Shi C."/>
            <person name="Zheng F."/>
            <person name="Jian J."/>
            <person name="Huang B."/>
            <person name="Shan D."/>
            <person name="Shi M."/>
            <person name="Fang C."/>
            <person name="Yue Y."/>
            <person name="Li F."/>
            <person name="Li D."/>
            <person name="Wei S."/>
            <person name="Han B."/>
            <person name="Jiang C."/>
            <person name="Yin Y."/>
            <person name="Xia T."/>
            <person name="Zhang Z."/>
            <person name="Bennetzen J.L."/>
            <person name="Zhao S."/>
            <person name="Wan X."/>
        </authorList>
    </citation>
    <scope>NUCLEOTIDE SEQUENCE [LARGE SCALE GENOMIC DNA]</scope>
    <source>
        <strain evidence="3">cv. Shuchazao</strain>
        <tissue evidence="2">Leaf</tissue>
    </source>
</reference>
<feature type="compositionally biased region" description="Polar residues" evidence="1">
    <location>
        <begin position="657"/>
        <end position="666"/>
    </location>
</feature>
<keyword evidence="3" id="KW-1185">Reference proteome</keyword>
<organism evidence="2 3">
    <name type="scientific">Camellia sinensis var. sinensis</name>
    <name type="common">China tea</name>
    <dbReference type="NCBI Taxonomy" id="542762"/>
    <lineage>
        <taxon>Eukaryota</taxon>
        <taxon>Viridiplantae</taxon>
        <taxon>Streptophyta</taxon>
        <taxon>Embryophyta</taxon>
        <taxon>Tracheophyta</taxon>
        <taxon>Spermatophyta</taxon>
        <taxon>Magnoliopsida</taxon>
        <taxon>eudicotyledons</taxon>
        <taxon>Gunneridae</taxon>
        <taxon>Pentapetalae</taxon>
        <taxon>asterids</taxon>
        <taxon>Ericales</taxon>
        <taxon>Theaceae</taxon>
        <taxon>Camellia</taxon>
    </lineage>
</organism>
<dbReference type="GO" id="GO:0048367">
    <property type="term" value="P:shoot system development"/>
    <property type="evidence" value="ECO:0007669"/>
    <property type="project" value="InterPro"/>
</dbReference>
<dbReference type="PANTHER" id="PTHR35504:SF1">
    <property type="entry name" value="PROTEIN EMBRYONIC FLOWER 1"/>
    <property type="match status" value="1"/>
</dbReference>
<accession>A0A4S4DMI7</accession>
<comment type="caution">
    <text evidence="2">The sequence shown here is derived from an EMBL/GenBank/DDBJ whole genome shotgun (WGS) entry which is preliminary data.</text>
</comment>
<dbReference type="AlphaFoldDB" id="A0A4S4DMI7"/>
<feature type="region of interest" description="Disordered" evidence="1">
    <location>
        <begin position="345"/>
        <end position="376"/>
    </location>
</feature>
<dbReference type="Proteomes" id="UP000306102">
    <property type="component" value="Unassembled WGS sequence"/>
</dbReference>